<protein>
    <submittedName>
        <fullName evidence="3">Uncharacterized protein</fullName>
    </submittedName>
</protein>
<feature type="region of interest" description="Disordered" evidence="1">
    <location>
        <begin position="36"/>
        <end position="81"/>
    </location>
</feature>
<dbReference type="RefSeq" id="WP_122630605.1">
    <property type="nucleotide sequence ID" value="NZ_UPPP01000133.1"/>
</dbReference>
<reference evidence="3 4" key="1">
    <citation type="submission" date="2018-06" db="EMBL/GenBank/DDBJ databases">
        <authorList>
            <person name="Strepis N."/>
        </authorList>
    </citation>
    <scope>NUCLEOTIDE SEQUENCE [LARGE SCALE GENOMIC DNA]</scope>
    <source>
        <strain evidence="3">LUCI</strain>
    </source>
</reference>
<dbReference type="Proteomes" id="UP000277811">
    <property type="component" value="Unassembled WGS sequence"/>
</dbReference>
<evidence type="ECO:0000256" key="2">
    <source>
        <dbReference type="SAM" id="SignalP"/>
    </source>
</evidence>
<feature type="compositionally biased region" description="Pro residues" evidence="1">
    <location>
        <begin position="67"/>
        <end position="81"/>
    </location>
</feature>
<proteinExistence type="predicted"/>
<dbReference type="AlphaFoldDB" id="A0A498RAK7"/>
<keyword evidence="2" id="KW-0732">Signal</keyword>
<organism evidence="3 4">
    <name type="scientific">Lucifera butyrica</name>
    <dbReference type="NCBI Taxonomy" id="1351585"/>
    <lineage>
        <taxon>Bacteria</taxon>
        <taxon>Bacillati</taxon>
        <taxon>Bacillota</taxon>
        <taxon>Negativicutes</taxon>
        <taxon>Veillonellales</taxon>
        <taxon>Veillonellaceae</taxon>
        <taxon>Lucifera</taxon>
    </lineage>
</organism>
<dbReference type="EMBL" id="UPPP01000133">
    <property type="protein sequence ID" value="VBB09766.1"/>
    <property type="molecule type" value="Genomic_DNA"/>
</dbReference>
<sequence>MSKKIVVMLLCLFVLGFASTVSAQAGQHPLTNLSWQVTIGDDSPPPEPQDPPPQPPPDPPRHHHKPAPPPPQDPDGPPPGL</sequence>
<accession>A0A498RAK7</accession>
<feature type="compositionally biased region" description="Pro residues" evidence="1">
    <location>
        <begin position="43"/>
        <end position="58"/>
    </location>
</feature>
<feature type="signal peptide" evidence="2">
    <location>
        <begin position="1"/>
        <end position="23"/>
    </location>
</feature>
<name>A0A498RAK7_9FIRM</name>
<feature type="chain" id="PRO_5019821655" evidence="2">
    <location>
        <begin position="24"/>
        <end position="81"/>
    </location>
</feature>
<evidence type="ECO:0000313" key="4">
    <source>
        <dbReference type="Proteomes" id="UP000277811"/>
    </source>
</evidence>
<keyword evidence="4" id="KW-1185">Reference proteome</keyword>
<evidence type="ECO:0000313" key="3">
    <source>
        <dbReference type="EMBL" id="VBB09766.1"/>
    </source>
</evidence>
<evidence type="ECO:0000256" key="1">
    <source>
        <dbReference type="SAM" id="MobiDB-lite"/>
    </source>
</evidence>
<gene>
    <name evidence="3" type="ORF">LUCI_5064</name>
</gene>